<accession>A0A9W8GZF8</accession>
<keyword evidence="3" id="KW-1185">Reference proteome</keyword>
<feature type="non-terminal residue" evidence="2">
    <location>
        <position position="863"/>
    </location>
</feature>
<feature type="compositionally biased region" description="Polar residues" evidence="1">
    <location>
        <begin position="698"/>
        <end position="707"/>
    </location>
</feature>
<organism evidence="2 3">
    <name type="scientific">Coemansia pectinata</name>
    <dbReference type="NCBI Taxonomy" id="1052879"/>
    <lineage>
        <taxon>Eukaryota</taxon>
        <taxon>Fungi</taxon>
        <taxon>Fungi incertae sedis</taxon>
        <taxon>Zoopagomycota</taxon>
        <taxon>Kickxellomycotina</taxon>
        <taxon>Kickxellomycetes</taxon>
        <taxon>Kickxellales</taxon>
        <taxon>Kickxellaceae</taxon>
        <taxon>Coemansia</taxon>
    </lineage>
</organism>
<feature type="compositionally biased region" description="Basic and acidic residues" evidence="1">
    <location>
        <begin position="186"/>
        <end position="197"/>
    </location>
</feature>
<feature type="compositionally biased region" description="Low complexity" evidence="1">
    <location>
        <begin position="835"/>
        <end position="863"/>
    </location>
</feature>
<feature type="region of interest" description="Disordered" evidence="1">
    <location>
        <begin position="1"/>
        <end position="31"/>
    </location>
</feature>
<feature type="compositionally biased region" description="Low complexity" evidence="1">
    <location>
        <begin position="801"/>
        <end position="819"/>
    </location>
</feature>
<reference evidence="2" key="1">
    <citation type="submission" date="2022-07" db="EMBL/GenBank/DDBJ databases">
        <title>Phylogenomic reconstructions and comparative analyses of Kickxellomycotina fungi.</title>
        <authorList>
            <person name="Reynolds N.K."/>
            <person name="Stajich J.E."/>
            <person name="Barry K."/>
            <person name="Grigoriev I.V."/>
            <person name="Crous P."/>
            <person name="Smith M.E."/>
        </authorList>
    </citation>
    <scope>NUCLEOTIDE SEQUENCE</scope>
    <source>
        <strain evidence="2">BCRC 34297</strain>
    </source>
</reference>
<protein>
    <submittedName>
        <fullName evidence="2">Uncharacterized protein</fullName>
    </submittedName>
</protein>
<dbReference type="OrthoDB" id="5593337at2759"/>
<feature type="region of interest" description="Disordered" evidence="1">
    <location>
        <begin position="777"/>
        <end position="863"/>
    </location>
</feature>
<dbReference type="AlphaFoldDB" id="A0A9W8GZF8"/>
<gene>
    <name evidence="2" type="ORF">GGI19_003552</name>
</gene>
<evidence type="ECO:0000256" key="1">
    <source>
        <dbReference type="SAM" id="MobiDB-lite"/>
    </source>
</evidence>
<evidence type="ECO:0000313" key="3">
    <source>
        <dbReference type="Proteomes" id="UP001140011"/>
    </source>
</evidence>
<comment type="caution">
    <text evidence="2">The sequence shown here is derived from an EMBL/GenBank/DDBJ whole genome shotgun (WGS) entry which is preliminary data.</text>
</comment>
<feature type="region of interest" description="Disordered" evidence="1">
    <location>
        <begin position="433"/>
        <end position="519"/>
    </location>
</feature>
<feature type="region of interest" description="Disordered" evidence="1">
    <location>
        <begin position="169"/>
        <end position="203"/>
    </location>
</feature>
<name>A0A9W8GZF8_9FUNG</name>
<evidence type="ECO:0000313" key="2">
    <source>
        <dbReference type="EMBL" id="KAJ2752838.1"/>
    </source>
</evidence>
<proteinExistence type="predicted"/>
<dbReference type="Proteomes" id="UP001140011">
    <property type="component" value="Unassembled WGS sequence"/>
</dbReference>
<sequence>MAHTQHSTALPWPHHHAEEEDGHLSETNTLKNHSGIGSLGLNICQNKVPVGSVSVEGGVQQLQSPTLPDDMFFDDSMPVAMPVSRVAERPPQLDFALSFEPVSQNSYALNPAFAYSWKSSTAPPVPQIPRGFTGSYVTKINLPPPAESKISFPRPDSDGFLDEEALTGETLNDEREHRQPQSAHETGPRKSLKEQVRSYRSGSVNRQVPLGKRNYSLPSALVPAAPRMELENYEFASIDRLERKWADVKTESTRMLSSAIYKYYFNHGEWSEFEQVFPTKVLQVWEEFQGKLSAAELAFVNTILVSQNPFSAGESGQEKHIPVLARTIPLSQAVRTMVYSDEMRSRESYSSMGGSGPEIDFAFADWLITHFNTMKSATFSPTDSTFGDKHNAQSQQEPPKPEALRAAAEKRMSRRFVARSTIASLASLVDVSKVSPKPVKSEKSRRKKGSGDRDASETKKSTSRRSSSKPPVVFEPQTQAVPPPQTVPQVQVVPPPQYVPQPLSQTQSMPPPQRQPTSQPIYQHMPPAREPVAQVPALCATELNLPPPTPHGDYDTPATAVPVSRSGSKSRRHTHNFFSSRSLEFRVSTDSLNSVCRVPREFQMKDLPPLPPNAAEISLISKQNVAGGLKAGLAMAPAMALGVPVKRENTVGKKPGVLSHFSSHLELNRKVAAMAIEPEKPRSSSMTVDTSEGEKTRPSTARSTFLESRSTKASKARASMAKEPVAMLYDWRHIPMDGNASWGFSISSLVFHQPVVRRKASLPSFVVHANIPTLNRRELPDPQKVGSKPGTAVAAKRKSTKPTITPMTTSTPAQPEPSSLVPPPLPSQPPPSNPIPESEQAEQTTVPQQQERQQSQQSQPAQS</sequence>
<feature type="region of interest" description="Disordered" evidence="1">
    <location>
        <begin position="679"/>
        <end position="718"/>
    </location>
</feature>
<feature type="compositionally biased region" description="Basic and acidic residues" evidence="1">
    <location>
        <begin position="15"/>
        <end position="24"/>
    </location>
</feature>
<dbReference type="EMBL" id="JANBUH010000243">
    <property type="protein sequence ID" value="KAJ2752838.1"/>
    <property type="molecule type" value="Genomic_DNA"/>
</dbReference>
<feature type="compositionally biased region" description="Pro residues" evidence="1">
    <location>
        <begin position="820"/>
        <end position="834"/>
    </location>
</feature>
<feature type="compositionally biased region" description="Basic and acidic residues" evidence="1">
    <location>
        <begin position="399"/>
        <end position="411"/>
    </location>
</feature>
<feature type="region of interest" description="Disordered" evidence="1">
    <location>
        <begin position="382"/>
        <end position="411"/>
    </location>
</feature>
<feature type="compositionally biased region" description="Basic and acidic residues" evidence="1">
    <location>
        <begin position="449"/>
        <end position="460"/>
    </location>
</feature>